<accession>A0A5C7F7J2</accession>
<sequence length="539" mass="58661">MKKLLFLGLVLTAFLAGCEKEFVVPNDLADVQVLLGTRARDANNIPYVAINDYLPFADVSQGVISHSWSIEEGNFLLTDGITTNDSVYTEFIIPNLLETEETTVNVLFARPGLQTVRLRNVFDRQVNFETTGTTAVREGDNWVIDTTYLVDVFDDLKPAFRIMNGDEEVISVSSEDQPDMDDSGSWPEVTLEVGQSLTFVDLSSSGRPTGRRWQLNGGTPAGSTDSVATISYPSLGEHTGGTFRLIRGGDLAPPQTVDKVIPVRVTVIPSSEPFVFTGDLIETEDDVIAFRISGEAASFSGQEEDFTVHVTNGDFDQDIAVQTARVNTADATMIELVLAEPVYNTDTVTVTYAGGTITSLDNRTLEAFGPERLSFGQAANALISDVWDFETGGTGWFYQHPQFEVTTDMAFSGSGSLRFFTDDAANAPGNMKCQSTVTDAEFNFPAGSYDMSFRIWIAPDTEVSKINTNFSAPFLAVVWDLTGVARGEWVEVSQTLDIDAMDSAAGSKIVFGTRKADISSATATYYIDALSISARELRP</sequence>
<evidence type="ECO:0008006" key="4">
    <source>
        <dbReference type="Google" id="ProtNLM"/>
    </source>
</evidence>
<protein>
    <recommendedName>
        <fullName evidence="4">PKD domain-containing protein</fullName>
    </recommendedName>
</protein>
<dbReference type="Gene3D" id="2.60.120.260">
    <property type="entry name" value="Galactose-binding domain-like"/>
    <property type="match status" value="1"/>
</dbReference>
<proteinExistence type="predicted"/>
<name>A0A5C7F7J2_9BACT</name>
<dbReference type="Pfam" id="PF13753">
    <property type="entry name" value="SWM_repeat"/>
    <property type="match status" value="1"/>
</dbReference>
<feature type="region of interest" description="Disordered" evidence="1">
    <location>
        <begin position="204"/>
        <end position="225"/>
    </location>
</feature>
<evidence type="ECO:0000313" key="3">
    <source>
        <dbReference type="Proteomes" id="UP000321907"/>
    </source>
</evidence>
<reference evidence="2 3" key="1">
    <citation type="submission" date="2019-08" db="EMBL/GenBank/DDBJ databases">
        <title>Lewinella sp. strain SSH13 Genome sequencing and assembly.</title>
        <authorList>
            <person name="Kim I."/>
        </authorList>
    </citation>
    <scope>NUCLEOTIDE SEQUENCE [LARGE SCALE GENOMIC DNA]</scope>
    <source>
        <strain evidence="2 3">SSH13</strain>
    </source>
</reference>
<comment type="caution">
    <text evidence="2">The sequence shown here is derived from an EMBL/GenBank/DDBJ whole genome shotgun (WGS) entry which is preliminary data.</text>
</comment>
<gene>
    <name evidence="2" type="ORF">FUA23_19400</name>
</gene>
<dbReference type="AlphaFoldDB" id="A0A5C7F7J2"/>
<dbReference type="Proteomes" id="UP000321907">
    <property type="component" value="Unassembled WGS sequence"/>
</dbReference>
<keyword evidence="3" id="KW-1185">Reference proteome</keyword>
<dbReference type="OrthoDB" id="9800955at2"/>
<evidence type="ECO:0000256" key="1">
    <source>
        <dbReference type="SAM" id="MobiDB-lite"/>
    </source>
</evidence>
<dbReference type="PROSITE" id="PS51257">
    <property type="entry name" value="PROKAR_LIPOPROTEIN"/>
    <property type="match status" value="1"/>
</dbReference>
<organism evidence="2 3">
    <name type="scientific">Neolewinella aurantiaca</name>
    <dbReference type="NCBI Taxonomy" id="2602767"/>
    <lineage>
        <taxon>Bacteria</taxon>
        <taxon>Pseudomonadati</taxon>
        <taxon>Bacteroidota</taxon>
        <taxon>Saprospiria</taxon>
        <taxon>Saprospirales</taxon>
        <taxon>Lewinellaceae</taxon>
        <taxon>Neolewinella</taxon>
    </lineage>
</organism>
<dbReference type="RefSeq" id="WP_147932433.1">
    <property type="nucleotide sequence ID" value="NZ_VOXD01000039.1"/>
</dbReference>
<dbReference type="InterPro" id="IPR028059">
    <property type="entry name" value="SWM_rpt"/>
</dbReference>
<evidence type="ECO:0000313" key="2">
    <source>
        <dbReference type="EMBL" id="TXF86671.1"/>
    </source>
</evidence>
<dbReference type="EMBL" id="VOXD01000039">
    <property type="protein sequence ID" value="TXF86671.1"/>
    <property type="molecule type" value="Genomic_DNA"/>
</dbReference>